<dbReference type="PROSITE" id="PS50109">
    <property type="entry name" value="HIS_KIN"/>
    <property type="match status" value="1"/>
</dbReference>
<evidence type="ECO:0000313" key="7">
    <source>
        <dbReference type="Proteomes" id="UP000623795"/>
    </source>
</evidence>
<dbReference type="Pfam" id="PF02518">
    <property type="entry name" value="HATPase_c"/>
    <property type="match status" value="1"/>
</dbReference>
<feature type="transmembrane region" description="Helical" evidence="4">
    <location>
        <begin position="6"/>
        <end position="27"/>
    </location>
</feature>
<proteinExistence type="predicted"/>
<dbReference type="SMART" id="SM00387">
    <property type="entry name" value="HATPase_c"/>
    <property type="match status" value="1"/>
</dbReference>
<dbReference type="Proteomes" id="UP000623795">
    <property type="component" value="Unassembled WGS sequence"/>
</dbReference>
<dbReference type="PANTHER" id="PTHR43065">
    <property type="entry name" value="SENSOR HISTIDINE KINASE"/>
    <property type="match status" value="1"/>
</dbReference>
<organism evidence="6 7">
    <name type="scientific">Aromatoleum toluvorans</name>
    <dbReference type="NCBI Taxonomy" id="92002"/>
    <lineage>
        <taxon>Bacteria</taxon>
        <taxon>Pseudomonadati</taxon>
        <taxon>Pseudomonadota</taxon>
        <taxon>Betaproteobacteria</taxon>
        <taxon>Rhodocyclales</taxon>
        <taxon>Rhodocyclaceae</taxon>
        <taxon>Aromatoleum</taxon>
    </lineage>
</organism>
<dbReference type="InterPro" id="IPR003594">
    <property type="entry name" value="HATPase_dom"/>
</dbReference>
<dbReference type="RefSeq" id="WP_169256671.1">
    <property type="nucleotide sequence ID" value="NZ_WTVN01000020.1"/>
</dbReference>
<dbReference type="InterPro" id="IPR003661">
    <property type="entry name" value="HisK_dim/P_dom"/>
</dbReference>
<dbReference type="SUPFAM" id="SSF55874">
    <property type="entry name" value="ATPase domain of HSP90 chaperone/DNA topoisomerase II/histidine kinase"/>
    <property type="match status" value="1"/>
</dbReference>
<keyword evidence="3" id="KW-0597">Phosphoprotein</keyword>
<protein>
    <recommendedName>
        <fullName evidence="2">histidine kinase</fullName>
        <ecNumber evidence="2">2.7.13.3</ecNumber>
    </recommendedName>
</protein>
<keyword evidence="6" id="KW-0808">Transferase</keyword>
<name>A0ABX1Q1X0_9RHOO</name>
<dbReference type="CDD" id="cd00082">
    <property type="entry name" value="HisKA"/>
    <property type="match status" value="1"/>
</dbReference>
<evidence type="ECO:0000256" key="4">
    <source>
        <dbReference type="SAM" id="Phobius"/>
    </source>
</evidence>
<dbReference type="SUPFAM" id="SSF47384">
    <property type="entry name" value="Homodimeric domain of signal transducing histidine kinase"/>
    <property type="match status" value="1"/>
</dbReference>
<dbReference type="GO" id="GO:0016301">
    <property type="term" value="F:kinase activity"/>
    <property type="evidence" value="ECO:0007669"/>
    <property type="project" value="UniProtKB-KW"/>
</dbReference>
<dbReference type="Gene3D" id="3.30.565.10">
    <property type="entry name" value="Histidine kinase-like ATPase, C-terminal domain"/>
    <property type="match status" value="1"/>
</dbReference>
<dbReference type="InterPro" id="IPR004358">
    <property type="entry name" value="Sig_transdc_His_kin-like_C"/>
</dbReference>
<evidence type="ECO:0000256" key="2">
    <source>
        <dbReference type="ARBA" id="ARBA00012438"/>
    </source>
</evidence>
<dbReference type="InterPro" id="IPR036890">
    <property type="entry name" value="HATPase_C_sf"/>
</dbReference>
<evidence type="ECO:0000259" key="5">
    <source>
        <dbReference type="PROSITE" id="PS50109"/>
    </source>
</evidence>
<gene>
    <name evidence="6" type="ORF">GPA22_13905</name>
</gene>
<accession>A0ABX1Q1X0</accession>
<keyword evidence="7" id="KW-1185">Reference proteome</keyword>
<dbReference type="PANTHER" id="PTHR43065:SF50">
    <property type="entry name" value="HISTIDINE KINASE"/>
    <property type="match status" value="1"/>
</dbReference>
<dbReference type="InterPro" id="IPR036097">
    <property type="entry name" value="HisK_dim/P_sf"/>
</dbReference>
<keyword evidence="4" id="KW-0472">Membrane</keyword>
<keyword evidence="6" id="KW-0418">Kinase</keyword>
<keyword evidence="4" id="KW-1133">Transmembrane helix</keyword>
<dbReference type="InterPro" id="IPR005467">
    <property type="entry name" value="His_kinase_dom"/>
</dbReference>
<evidence type="ECO:0000256" key="1">
    <source>
        <dbReference type="ARBA" id="ARBA00000085"/>
    </source>
</evidence>
<dbReference type="PRINTS" id="PR00344">
    <property type="entry name" value="BCTRLSENSOR"/>
</dbReference>
<dbReference type="EC" id="2.7.13.3" evidence="2"/>
<keyword evidence="4" id="KW-0812">Transmembrane</keyword>
<dbReference type="Gene3D" id="1.10.287.130">
    <property type="match status" value="1"/>
</dbReference>
<evidence type="ECO:0000313" key="6">
    <source>
        <dbReference type="EMBL" id="NMG44817.1"/>
    </source>
</evidence>
<comment type="caution">
    <text evidence="6">The sequence shown here is derived from an EMBL/GenBank/DDBJ whole genome shotgun (WGS) entry which is preliminary data.</text>
</comment>
<dbReference type="EMBL" id="WTVN01000020">
    <property type="protein sequence ID" value="NMG44817.1"/>
    <property type="molecule type" value="Genomic_DNA"/>
</dbReference>
<feature type="transmembrane region" description="Helical" evidence="4">
    <location>
        <begin position="287"/>
        <end position="305"/>
    </location>
</feature>
<evidence type="ECO:0000256" key="3">
    <source>
        <dbReference type="ARBA" id="ARBA00022553"/>
    </source>
</evidence>
<sequence length="599" mass="65878">MQFRLVRYFTLASLGMFGLVALSLIYFERQQGDFFQRTGDEQRTFFNEVQQSFAQQQEQSARRDLLTIHEAGNVNLTRLFANALWDKDFAPFVAQVQMIDARACQEIADVDDDKGKKVAPPEKKACFTDLGKRIMALPDFKAIDAKVFASMKKSTVFKIKVFDLRGVTVYSSEHAQIGEDKSTNAGWRSAAFDGVPKSELTHRGKFSAFEGVVENRDLISSYLPVLDPGSSRIVGVFEVYSDVTPFLKQIQQTSEQIRSTASANQTKLEAAAVENQAAVDATSYRQFATIGLLLALLFAALLAIVRRAEKIIQQQEADRAHTHQQLAQSEKMASLGQMVAGVAHQLNTPLAFSQNNILMVKDALQSMELPMKVAGKLSSILEDVEGDKVTLKVAQLKANLDKLQDGNVDVSMLQEMLKDVLGGIDQMSELVVHLRDFTRLDRAATTNADLNKSLHTVAYIAQTVLPKNIELVEEYGELPSVECNPSQLNQVFLNLINNAAQAIDGPGRIRIRSLADDDKVRIEIQDNGSGIPEHVLPNIFDLYYTTKPAGEGTGLGLAIARNIVTEHGGDISVSTRAGVGTTFTVTLPIRLSEPLAKAA</sequence>
<reference evidence="6 7" key="1">
    <citation type="submission" date="2019-12" db="EMBL/GenBank/DDBJ databases">
        <title>Comparative genomics gives insights into the taxonomy of the Azoarcus-Aromatoleum group and reveals separate origins of nif in the plant-associated Azoarcus and non-plant-associated Aromatoleum sub-groups.</title>
        <authorList>
            <person name="Lafos M."/>
            <person name="Maluk M."/>
            <person name="Batista M."/>
            <person name="Junghare M."/>
            <person name="Carmona M."/>
            <person name="Faoro H."/>
            <person name="Cruz L.M."/>
            <person name="Battistoni F."/>
            <person name="De Souza E."/>
            <person name="Pedrosa F."/>
            <person name="Chen W.-M."/>
            <person name="Poole P.S."/>
            <person name="Dixon R.A."/>
            <person name="James E.K."/>
        </authorList>
    </citation>
    <scope>NUCLEOTIDE SEQUENCE [LARGE SCALE GENOMIC DNA]</scope>
    <source>
        <strain evidence="6 7">Td21</strain>
    </source>
</reference>
<comment type="catalytic activity">
    <reaction evidence="1">
        <text>ATP + protein L-histidine = ADP + protein N-phospho-L-histidine.</text>
        <dbReference type="EC" id="2.7.13.3"/>
    </reaction>
</comment>
<feature type="domain" description="Histidine kinase" evidence="5">
    <location>
        <begin position="341"/>
        <end position="591"/>
    </location>
</feature>